<evidence type="ECO:0000313" key="3">
    <source>
        <dbReference type="EMBL" id="KAL0120927.1"/>
    </source>
</evidence>
<accession>A0AAW2G480</accession>
<proteinExistence type="predicted"/>
<keyword evidence="2" id="KW-0732">Signal</keyword>
<feature type="region of interest" description="Disordered" evidence="1">
    <location>
        <begin position="109"/>
        <end position="132"/>
    </location>
</feature>
<evidence type="ECO:0000256" key="1">
    <source>
        <dbReference type="SAM" id="MobiDB-lite"/>
    </source>
</evidence>
<feature type="signal peptide" evidence="2">
    <location>
        <begin position="1"/>
        <end position="15"/>
    </location>
</feature>
<comment type="caution">
    <text evidence="3">The sequence shown here is derived from an EMBL/GenBank/DDBJ whole genome shotgun (WGS) entry which is preliminary data.</text>
</comment>
<reference evidence="3 4" key="1">
    <citation type="submission" date="2023-03" db="EMBL/GenBank/DDBJ databases">
        <title>High recombination rates correlate with genetic variation in Cardiocondyla obscurior ants.</title>
        <authorList>
            <person name="Errbii M."/>
        </authorList>
    </citation>
    <scope>NUCLEOTIDE SEQUENCE [LARGE SCALE GENOMIC DNA]</scope>
    <source>
        <strain evidence="3">Alpha-2009</strain>
        <tissue evidence="3">Whole body</tissue>
    </source>
</reference>
<keyword evidence="4" id="KW-1185">Reference proteome</keyword>
<evidence type="ECO:0000256" key="2">
    <source>
        <dbReference type="SAM" id="SignalP"/>
    </source>
</evidence>
<evidence type="ECO:0008006" key="5">
    <source>
        <dbReference type="Google" id="ProtNLM"/>
    </source>
</evidence>
<gene>
    <name evidence="3" type="ORF">PUN28_008556</name>
</gene>
<dbReference type="Proteomes" id="UP001430953">
    <property type="component" value="Unassembled WGS sequence"/>
</dbReference>
<dbReference type="EMBL" id="JADYXP020000007">
    <property type="protein sequence ID" value="KAL0120927.1"/>
    <property type="molecule type" value="Genomic_DNA"/>
</dbReference>
<dbReference type="AlphaFoldDB" id="A0AAW2G480"/>
<protein>
    <recommendedName>
        <fullName evidence="5">Secreted protein</fullName>
    </recommendedName>
</protein>
<sequence length="132" mass="15094">MRSFFFSSFFTAATAVPMVIPNGSFSVKTARDIDLTRRVRLPVPVCRYTVPRAMWAKRSSRRGTLQNYLYEFSDAILGYYWRQKAPTHVRKCKRHAMFGSDTDEALDSAREKKENITSVGRANHAQILSPGE</sequence>
<feature type="chain" id="PRO_5043340658" description="Secreted protein" evidence="2">
    <location>
        <begin position="16"/>
        <end position="132"/>
    </location>
</feature>
<name>A0AAW2G480_9HYME</name>
<evidence type="ECO:0000313" key="4">
    <source>
        <dbReference type="Proteomes" id="UP001430953"/>
    </source>
</evidence>
<organism evidence="3 4">
    <name type="scientific">Cardiocondyla obscurior</name>
    <dbReference type="NCBI Taxonomy" id="286306"/>
    <lineage>
        <taxon>Eukaryota</taxon>
        <taxon>Metazoa</taxon>
        <taxon>Ecdysozoa</taxon>
        <taxon>Arthropoda</taxon>
        <taxon>Hexapoda</taxon>
        <taxon>Insecta</taxon>
        <taxon>Pterygota</taxon>
        <taxon>Neoptera</taxon>
        <taxon>Endopterygota</taxon>
        <taxon>Hymenoptera</taxon>
        <taxon>Apocrita</taxon>
        <taxon>Aculeata</taxon>
        <taxon>Formicoidea</taxon>
        <taxon>Formicidae</taxon>
        <taxon>Myrmicinae</taxon>
        <taxon>Cardiocondyla</taxon>
    </lineage>
</organism>